<organism evidence="5 6">
    <name type="scientific">Actinomadura bangladeshensis</name>
    <dbReference type="NCBI Taxonomy" id="453573"/>
    <lineage>
        <taxon>Bacteria</taxon>
        <taxon>Bacillati</taxon>
        <taxon>Actinomycetota</taxon>
        <taxon>Actinomycetes</taxon>
        <taxon>Streptosporangiales</taxon>
        <taxon>Thermomonosporaceae</taxon>
        <taxon>Actinomadura</taxon>
    </lineage>
</organism>
<protein>
    <submittedName>
        <fullName evidence="5">GNAT family N-acetyltransferase</fullName>
    </submittedName>
</protein>
<dbReference type="PANTHER" id="PTHR43792">
    <property type="entry name" value="GNAT FAMILY, PUTATIVE (AFU_ORTHOLOGUE AFUA_3G00765)-RELATED-RELATED"/>
    <property type="match status" value="1"/>
</dbReference>
<dbReference type="AlphaFoldDB" id="A0A6L9QKB5"/>
<evidence type="ECO:0000313" key="6">
    <source>
        <dbReference type="Proteomes" id="UP000475532"/>
    </source>
</evidence>
<dbReference type="GO" id="GO:0008999">
    <property type="term" value="F:protein-N-terminal-alanine acetyltransferase activity"/>
    <property type="evidence" value="ECO:0007669"/>
    <property type="project" value="TreeGrafter"/>
</dbReference>
<dbReference type="Gene3D" id="3.40.630.30">
    <property type="match status" value="1"/>
</dbReference>
<comment type="caution">
    <text evidence="5">The sequence shown here is derived from an EMBL/GenBank/DDBJ whole genome shotgun (WGS) entry which is preliminary data.</text>
</comment>
<reference evidence="5 6" key="1">
    <citation type="submission" date="2020-01" db="EMBL/GenBank/DDBJ databases">
        <title>Insect and environment-associated Actinomycetes.</title>
        <authorList>
            <person name="Currrie C."/>
            <person name="Chevrette M."/>
            <person name="Carlson C."/>
            <person name="Stubbendieck R."/>
            <person name="Wendt-Pienkowski E."/>
        </authorList>
    </citation>
    <scope>NUCLEOTIDE SEQUENCE [LARGE SCALE GENOMIC DNA]</scope>
    <source>
        <strain evidence="5 6">SID10258</strain>
    </source>
</reference>
<evidence type="ECO:0000256" key="3">
    <source>
        <dbReference type="ARBA" id="ARBA00038502"/>
    </source>
</evidence>
<evidence type="ECO:0000313" key="5">
    <source>
        <dbReference type="EMBL" id="NEA25153.1"/>
    </source>
</evidence>
<name>A0A6L9QKB5_9ACTN</name>
<dbReference type="SUPFAM" id="SSF55729">
    <property type="entry name" value="Acyl-CoA N-acyltransferases (Nat)"/>
    <property type="match status" value="1"/>
</dbReference>
<dbReference type="InterPro" id="IPR000182">
    <property type="entry name" value="GNAT_dom"/>
</dbReference>
<evidence type="ECO:0000256" key="1">
    <source>
        <dbReference type="ARBA" id="ARBA00022679"/>
    </source>
</evidence>
<dbReference type="RefSeq" id="WP_163058840.1">
    <property type="nucleotide sequence ID" value="NZ_JAAGLI010000568.1"/>
</dbReference>
<dbReference type="PROSITE" id="PS51186">
    <property type="entry name" value="GNAT"/>
    <property type="match status" value="1"/>
</dbReference>
<feature type="domain" description="N-acetyltransferase" evidence="4">
    <location>
        <begin position="16"/>
        <end position="162"/>
    </location>
</feature>
<keyword evidence="1 5" id="KW-0808">Transferase</keyword>
<dbReference type="GO" id="GO:0005737">
    <property type="term" value="C:cytoplasm"/>
    <property type="evidence" value="ECO:0007669"/>
    <property type="project" value="TreeGrafter"/>
</dbReference>
<proteinExistence type="inferred from homology"/>
<keyword evidence="2" id="KW-0012">Acyltransferase</keyword>
<dbReference type="EMBL" id="JAAGLI010000568">
    <property type="protein sequence ID" value="NEA25153.1"/>
    <property type="molecule type" value="Genomic_DNA"/>
</dbReference>
<dbReference type="Pfam" id="PF13302">
    <property type="entry name" value="Acetyltransf_3"/>
    <property type="match status" value="1"/>
</dbReference>
<dbReference type="PANTHER" id="PTHR43792:SF8">
    <property type="entry name" value="[RIBOSOMAL PROTEIN US5]-ALANINE N-ACETYLTRANSFERASE"/>
    <property type="match status" value="1"/>
</dbReference>
<evidence type="ECO:0000256" key="2">
    <source>
        <dbReference type="ARBA" id="ARBA00023315"/>
    </source>
</evidence>
<dbReference type="InterPro" id="IPR051531">
    <property type="entry name" value="N-acetyltransferase"/>
</dbReference>
<dbReference type="Proteomes" id="UP000475532">
    <property type="component" value="Unassembled WGS sequence"/>
</dbReference>
<evidence type="ECO:0000259" key="4">
    <source>
        <dbReference type="PROSITE" id="PS51186"/>
    </source>
</evidence>
<comment type="similarity">
    <text evidence="3">Belongs to the acetyltransferase family. RimJ subfamily.</text>
</comment>
<accession>A0A6L9QKB5</accession>
<sequence length="162" mass="17440">MAGLKRLHADHAPAVLAFELANRAYFAASISDRGDEYFDQFADRHSAMLAEQEAGVGAYYVLLDEDGSVLGRFNLYRFEDGTAELGYRVAQHAAGRGVATAAVLELCRLAAARHGLRTLRAATSHANTASQRVLIKAGFVPIGPADPADLGGKPGTWYQRHI</sequence>
<dbReference type="InterPro" id="IPR016181">
    <property type="entry name" value="Acyl_CoA_acyltransferase"/>
</dbReference>
<gene>
    <name evidence="5" type="ORF">G3I70_22095</name>
</gene>